<keyword evidence="1" id="KW-1133">Transmembrane helix</keyword>
<comment type="caution">
    <text evidence="2">The sequence shown here is derived from an EMBL/GenBank/DDBJ whole genome shotgun (WGS) entry which is preliminary data.</text>
</comment>
<dbReference type="RefSeq" id="WP_180550643.1">
    <property type="nucleotide sequence ID" value="NZ_JACCKX010000001.1"/>
</dbReference>
<feature type="transmembrane region" description="Helical" evidence="1">
    <location>
        <begin position="28"/>
        <end position="48"/>
    </location>
</feature>
<keyword evidence="3" id="KW-1185">Reference proteome</keyword>
<gene>
    <name evidence="2" type="ORF">H0I39_12030</name>
</gene>
<dbReference type="Proteomes" id="UP000589716">
    <property type="component" value="Unassembled WGS sequence"/>
</dbReference>
<keyword evidence="1" id="KW-0472">Membrane</keyword>
<dbReference type="AlphaFoldDB" id="A0A853IYJ1"/>
<dbReference type="EMBL" id="JACCKX010000001">
    <property type="protein sequence ID" value="NZA02299.1"/>
    <property type="molecule type" value="Genomic_DNA"/>
</dbReference>
<accession>A0A853IYJ1</accession>
<reference evidence="2 3" key="1">
    <citation type="submission" date="2020-07" db="EMBL/GenBank/DDBJ databases">
        <authorList>
            <person name="Maaloum M."/>
        </authorList>
    </citation>
    <scope>NUCLEOTIDE SEQUENCE [LARGE SCALE GENOMIC DNA]</scope>
    <source>
        <strain evidence="2 3">GCS-AN-3</strain>
    </source>
</reference>
<organism evidence="2 3">
    <name type="scientific">Ottowia beijingensis</name>
    <dbReference type="NCBI Taxonomy" id="1207057"/>
    <lineage>
        <taxon>Bacteria</taxon>
        <taxon>Pseudomonadati</taxon>
        <taxon>Pseudomonadota</taxon>
        <taxon>Betaproteobacteria</taxon>
        <taxon>Burkholderiales</taxon>
        <taxon>Comamonadaceae</taxon>
        <taxon>Ottowia</taxon>
    </lineage>
</organism>
<evidence type="ECO:0000313" key="3">
    <source>
        <dbReference type="Proteomes" id="UP000589716"/>
    </source>
</evidence>
<sequence length="133" mass="13975">MALAPLPVAAALVSDALAARVAGWQRMIDPLMPALLLLVLMVVAWALVQARRRAHQLAAAGEALAAPFGWRRGLGLGALALGFALLAAAIGGHDTHQRLLQWDAAVVAAAQRGSHRRPSRRCAGSATWATCWC</sequence>
<protein>
    <submittedName>
        <fullName evidence="2">Uncharacterized protein</fullName>
    </submittedName>
</protein>
<evidence type="ECO:0000256" key="1">
    <source>
        <dbReference type="SAM" id="Phobius"/>
    </source>
</evidence>
<name>A0A853IYJ1_9BURK</name>
<evidence type="ECO:0000313" key="2">
    <source>
        <dbReference type="EMBL" id="NZA02299.1"/>
    </source>
</evidence>
<proteinExistence type="predicted"/>
<feature type="transmembrane region" description="Helical" evidence="1">
    <location>
        <begin position="74"/>
        <end position="92"/>
    </location>
</feature>
<keyword evidence="1" id="KW-0812">Transmembrane</keyword>